<dbReference type="AlphaFoldDB" id="A0A1J5QK02"/>
<gene>
    <name evidence="2" type="ORF">GALL_343670</name>
</gene>
<feature type="transmembrane region" description="Helical" evidence="1">
    <location>
        <begin position="150"/>
        <end position="171"/>
    </location>
</feature>
<comment type="caution">
    <text evidence="2">The sequence shown here is derived from an EMBL/GenBank/DDBJ whole genome shotgun (WGS) entry which is preliminary data.</text>
</comment>
<proteinExistence type="predicted"/>
<dbReference type="EMBL" id="MLJW01000669">
    <property type="protein sequence ID" value="OIQ83822.1"/>
    <property type="molecule type" value="Genomic_DNA"/>
</dbReference>
<sequence length="247" mass="25855">MNATQWGGMTAIFLASGVEWVEAFTIVLAVALTIGWARAAGAALAALAVVAGLIAVTGIGLAVVQADIDLIRAAIGVFLLLFGLRWYVKAIRRYAGRTKLHDEAAEFAETRKAIDHAEARVAWAVAFKGVLLEGLEVWLLVVALGRTISYGQATASALAALLAVIAVGLVLRKPLTKVPENTLKFTVACALLSFGTFWSLGGLLGEAQVWPLGDATLLLLFAVYVVAGRLSAFKLRVPMAGVQGAGA</sequence>
<dbReference type="InterPro" id="IPR031594">
    <property type="entry name" value="OFeT_1"/>
</dbReference>
<organism evidence="2">
    <name type="scientific">mine drainage metagenome</name>
    <dbReference type="NCBI Taxonomy" id="410659"/>
    <lineage>
        <taxon>unclassified sequences</taxon>
        <taxon>metagenomes</taxon>
        <taxon>ecological metagenomes</taxon>
    </lineage>
</organism>
<keyword evidence="1" id="KW-0472">Membrane</keyword>
<evidence type="ECO:0000256" key="1">
    <source>
        <dbReference type="SAM" id="Phobius"/>
    </source>
</evidence>
<keyword evidence="1" id="KW-0812">Transmembrane</keyword>
<name>A0A1J5QK02_9ZZZZ</name>
<evidence type="ECO:0000313" key="2">
    <source>
        <dbReference type="EMBL" id="OIQ83822.1"/>
    </source>
</evidence>
<feature type="transmembrane region" description="Helical" evidence="1">
    <location>
        <begin position="12"/>
        <end position="37"/>
    </location>
</feature>
<keyword evidence="1" id="KW-1133">Transmembrane helix</keyword>
<accession>A0A1J5QK02</accession>
<feature type="transmembrane region" description="Helical" evidence="1">
    <location>
        <begin position="121"/>
        <end position="144"/>
    </location>
</feature>
<protein>
    <recommendedName>
        <fullName evidence="3">High-affinity Fe2+/Pb2+ permease</fullName>
    </recommendedName>
</protein>
<dbReference type="Pfam" id="PF16955">
    <property type="entry name" value="OFeT_1"/>
    <property type="match status" value="1"/>
</dbReference>
<evidence type="ECO:0008006" key="3">
    <source>
        <dbReference type="Google" id="ProtNLM"/>
    </source>
</evidence>
<feature type="transmembrane region" description="Helical" evidence="1">
    <location>
        <begin position="44"/>
        <end position="64"/>
    </location>
</feature>
<feature type="transmembrane region" description="Helical" evidence="1">
    <location>
        <begin position="209"/>
        <end position="227"/>
    </location>
</feature>
<reference evidence="2" key="1">
    <citation type="submission" date="2016-10" db="EMBL/GenBank/DDBJ databases">
        <title>Sequence of Gallionella enrichment culture.</title>
        <authorList>
            <person name="Poehlein A."/>
            <person name="Muehling M."/>
            <person name="Daniel R."/>
        </authorList>
    </citation>
    <scope>NUCLEOTIDE SEQUENCE</scope>
</reference>
<feature type="transmembrane region" description="Helical" evidence="1">
    <location>
        <begin position="183"/>
        <end position="203"/>
    </location>
</feature>
<feature type="transmembrane region" description="Helical" evidence="1">
    <location>
        <begin position="70"/>
        <end position="88"/>
    </location>
</feature>